<evidence type="ECO:0000313" key="2">
    <source>
        <dbReference type="Proteomes" id="UP000814033"/>
    </source>
</evidence>
<comment type="caution">
    <text evidence="1">The sequence shown here is derived from an EMBL/GenBank/DDBJ whole genome shotgun (WGS) entry which is preliminary data.</text>
</comment>
<dbReference type="Proteomes" id="UP000814033">
    <property type="component" value="Unassembled WGS sequence"/>
</dbReference>
<sequence length="119" mass="12650">MVAVIAVAVDCDGASAAAGANEGRRKQPGARGGSDRPPARRLAERPPDCIRRPRAAATSPQHLARPRPARSSLVHAACSRPPFAYKAQKRRSRAPPPHFHRPPSLARGRHAPAKSPAIP</sequence>
<name>A0ACB8SAB3_9AGAM</name>
<gene>
    <name evidence="1" type="ORF">FA95DRAFT_931649</name>
</gene>
<dbReference type="EMBL" id="MU275841">
    <property type="protein sequence ID" value="KAI0053103.1"/>
    <property type="molecule type" value="Genomic_DNA"/>
</dbReference>
<organism evidence="1 2">
    <name type="scientific">Auriscalpium vulgare</name>
    <dbReference type="NCBI Taxonomy" id="40419"/>
    <lineage>
        <taxon>Eukaryota</taxon>
        <taxon>Fungi</taxon>
        <taxon>Dikarya</taxon>
        <taxon>Basidiomycota</taxon>
        <taxon>Agaricomycotina</taxon>
        <taxon>Agaricomycetes</taxon>
        <taxon>Russulales</taxon>
        <taxon>Auriscalpiaceae</taxon>
        <taxon>Auriscalpium</taxon>
    </lineage>
</organism>
<proteinExistence type="predicted"/>
<reference evidence="1" key="1">
    <citation type="submission" date="2021-02" db="EMBL/GenBank/DDBJ databases">
        <authorList>
            <consortium name="DOE Joint Genome Institute"/>
            <person name="Ahrendt S."/>
            <person name="Looney B.P."/>
            <person name="Miyauchi S."/>
            <person name="Morin E."/>
            <person name="Drula E."/>
            <person name="Courty P.E."/>
            <person name="Chicoki N."/>
            <person name="Fauchery L."/>
            <person name="Kohler A."/>
            <person name="Kuo A."/>
            <person name="Labutti K."/>
            <person name="Pangilinan J."/>
            <person name="Lipzen A."/>
            <person name="Riley R."/>
            <person name="Andreopoulos W."/>
            <person name="He G."/>
            <person name="Johnson J."/>
            <person name="Barry K.W."/>
            <person name="Grigoriev I.V."/>
            <person name="Nagy L."/>
            <person name="Hibbett D."/>
            <person name="Henrissat B."/>
            <person name="Matheny P.B."/>
            <person name="Labbe J."/>
            <person name="Martin F."/>
        </authorList>
    </citation>
    <scope>NUCLEOTIDE SEQUENCE</scope>
    <source>
        <strain evidence="1">FP105234-sp</strain>
    </source>
</reference>
<accession>A0ACB8SAB3</accession>
<evidence type="ECO:0000313" key="1">
    <source>
        <dbReference type="EMBL" id="KAI0053103.1"/>
    </source>
</evidence>
<reference evidence="1" key="2">
    <citation type="journal article" date="2022" name="New Phytol.">
        <title>Evolutionary transition to the ectomycorrhizal habit in the genomes of a hyperdiverse lineage of mushroom-forming fungi.</title>
        <authorList>
            <person name="Looney B."/>
            <person name="Miyauchi S."/>
            <person name="Morin E."/>
            <person name="Drula E."/>
            <person name="Courty P.E."/>
            <person name="Kohler A."/>
            <person name="Kuo A."/>
            <person name="LaButti K."/>
            <person name="Pangilinan J."/>
            <person name="Lipzen A."/>
            <person name="Riley R."/>
            <person name="Andreopoulos W."/>
            <person name="He G."/>
            <person name="Johnson J."/>
            <person name="Nolan M."/>
            <person name="Tritt A."/>
            <person name="Barry K.W."/>
            <person name="Grigoriev I.V."/>
            <person name="Nagy L.G."/>
            <person name="Hibbett D."/>
            <person name="Henrissat B."/>
            <person name="Matheny P.B."/>
            <person name="Labbe J."/>
            <person name="Martin F.M."/>
        </authorList>
    </citation>
    <scope>NUCLEOTIDE SEQUENCE</scope>
    <source>
        <strain evidence="1">FP105234-sp</strain>
    </source>
</reference>
<keyword evidence="2" id="KW-1185">Reference proteome</keyword>
<protein>
    <submittedName>
        <fullName evidence="1">Uncharacterized protein</fullName>
    </submittedName>
</protein>